<gene>
    <name evidence="3" type="ORF">FRX31_033014</name>
</gene>
<dbReference type="EMBL" id="JABWDY010041437">
    <property type="protein sequence ID" value="KAF5177398.1"/>
    <property type="molecule type" value="Genomic_DNA"/>
</dbReference>
<evidence type="ECO:0000259" key="2">
    <source>
        <dbReference type="Pfam" id="PF14111"/>
    </source>
</evidence>
<organism evidence="3 4">
    <name type="scientific">Thalictrum thalictroides</name>
    <name type="common">Rue-anemone</name>
    <name type="synonym">Anemone thalictroides</name>
    <dbReference type="NCBI Taxonomy" id="46969"/>
    <lineage>
        <taxon>Eukaryota</taxon>
        <taxon>Viridiplantae</taxon>
        <taxon>Streptophyta</taxon>
        <taxon>Embryophyta</taxon>
        <taxon>Tracheophyta</taxon>
        <taxon>Spermatophyta</taxon>
        <taxon>Magnoliopsida</taxon>
        <taxon>Ranunculales</taxon>
        <taxon>Ranunculaceae</taxon>
        <taxon>Thalictroideae</taxon>
        <taxon>Thalictrum</taxon>
    </lineage>
</organism>
<evidence type="ECO:0000313" key="4">
    <source>
        <dbReference type="Proteomes" id="UP000554482"/>
    </source>
</evidence>
<evidence type="ECO:0000256" key="1">
    <source>
        <dbReference type="SAM" id="MobiDB-lite"/>
    </source>
</evidence>
<dbReference type="PANTHER" id="PTHR31286:SF167">
    <property type="entry name" value="OS09G0268800 PROTEIN"/>
    <property type="match status" value="1"/>
</dbReference>
<dbReference type="InterPro" id="IPR040256">
    <property type="entry name" value="At4g02000-like"/>
</dbReference>
<reference evidence="3 4" key="1">
    <citation type="submission" date="2020-06" db="EMBL/GenBank/DDBJ databases">
        <title>Transcriptomic and genomic resources for Thalictrum thalictroides and T. hernandezii: Facilitating candidate gene discovery in an emerging model plant lineage.</title>
        <authorList>
            <person name="Arias T."/>
            <person name="Riano-Pachon D.M."/>
            <person name="Di Stilio V.S."/>
        </authorList>
    </citation>
    <scope>NUCLEOTIDE SEQUENCE [LARGE SCALE GENOMIC DNA]</scope>
    <source>
        <strain evidence="4">cv. WT478/WT964</strain>
        <tissue evidence="3">Leaves</tissue>
    </source>
</reference>
<dbReference type="OrthoDB" id="1926332at2759"/>
<comment type="caution">
    <text evidence="3">The sequence shown here is derived from an EMBL/GenBank/DDBJ whole genome shotgun (WGS) entry which is preliminary data.</text>
</comment>
<dbReference type="PANTHER" id="PTHR31286">
    <property type="entry name" value="GLYCINE-RICH CELL WALL STRUCTURAL PROTEIN 1.8-LIKE"/>
    <property type="match status" value="1"/>
</dbReference>
<accession>A0A7J6UYC1</accession>
<protein>
    <recommendedName>
        <fullName evidence="2">DUF4283 domain-containing protein</fullName>
    </recommendedName>
</protein>
<feature type="domain" description="DUF4283" evidence="2">
    <location>
        <begin position="15"/>
        <end position="95"/>
    </location>
</feature>
<feature type="compositionally biased region" description="Basic and acidic residues" evidence="1">
    <location>
        <begin position="400"/>
        <end position="410"/>
    </location>
</feature>
<dbReference type="Proteomes" id="UP000554482">
    <property type="component" value="Unassembled WGS sequence"/>
</dbReference>
<sequence>MEIPENMLKDCHAMWAGSLIVTLLNGETIDACQAMKAIRGTWRTRAKMDIVHRGNNLYVCRFDNMYDKDRVVEFQPWKVLGKLVLMQPFSAEMDPFVVRFDTIPLWMNFKGLHLEHYTPGIVWVIGTAAGEVVTVLPEVVVPRSEEVYRARVKVKVFEPLKQGTPAKTLHQGSVWVGFSYHLPPNVYCETCNRLGHEQGICTYSPLEPADNISSSFSSFFLDYPAGNLFINDVEQVNAASQAAMEEASLAPPNSPDNDCMADHKFRTLQEMANLGKATGSSKNESYLYSDNLLVSHIWTKFGLNTKGTDSASNKAHMTETGTQTSPIYAANLGSHLDLGFNESSHEFPGFPKIYNQPLPVSVNYQPQHVSRLPQTGISITEPDSPSTTRRRERSPIPSSKNKETTLEKGKGKIKVPYQMEEDAVRLLKKRKSNSQGTQFQNYFVQEILIRLQ</sequence>
<proteinExistence type="predicted"/>
<keyword evidence="4" id="KW-1185">Reference proteome</keyword>
<dbReference type="InterPro" id="IPR025558">
    <property type="entry name" value="DUF4283"/>
</dbReference>
<evidence type="ECO:0000313" key="3">
    <source>
        <dbReference type="EMBL" id="KAF5177398.1"/>
    </source>
</evidence>
<feature type="region of interest" description="Disordered" evidence="1">
    <location>
        <begin position="371"/>
        <end position="412"/>
    </location>
</feature>
<name>A0A7J6UYC1_THATH</name>
<dbReference type="AlphaFoldDB" id="A0A7J6UYC1"/>
<dbReference type="Pfam" id="PF14111">
    <property type="entry name" value="DUF4283"/>
    <property type="match status" value="1"/>
</dbReference>